<sequence>MSAQFLEYIRQEIITATADLSGATKGQMMAWLEHAQYDTDRYKRKKMRVRDEVTGKIISLDNPPVPGKQSHAKGSHIPLVQPVEFSTASWRRAVMVLEEHQRAWLLWSYSGNIRWEHQETITCWAWAEFRAKLGTRKIAGKTRERLKALIWLAAQDVRKGIHGEEQYTGVRMAELTGMDEKNWYKTFGGHWDAIKAIFTALDGDALYTLTRSRSQQKAANYNQTIAKVE</sequence>
<dbReference type="InterPro" id="IPR010455">
    <property type="entry name" value="Phage_82_GpQ"/>
</dbReference>
<accession>A0A1S8YLK6</accession>
<dbReference type="Proteomes" id="UP000190667">
    <property type="component" value="Unassembled WGS sequence"/>
</dbReference>
<evidence type="ECO:0000313" key="1">
    <source>
        <dbReference type="EMBL" id="OON39656.1"/>
    </source>
</evidence>
<evidence type="ECO:0000313" key="2">
    <source>
        <dbReference type="Proteomes" id="UP000190667"/>
    </source>
</evidence>
<dbReference type="EMBL" id="MRUL01000008">
    <property type="protein sequence ID" value="OON39656.1"/>
    <property type="molecule type" value="Genomic_DNA"/>
</dbReference>
<reference evidence="1 2" key="1">
    <citation type="submission" date="2016-12" db="EMBL/GenBank/DDBJ databases">
        <title>Izhakiella australiana sp. nov. of genus Izhakiella isolated from Australian desert.</title>
        <authorList>
            <person name="Ji M."/>
        </authorList>
    </citation>
    <scope>NUCLEOTIDE SEQUENCE [LARGE SCALE GENOMIC DNA]</scope>
    <source>
        <strain evidence="1 2">D4N98</strain>
    </source>
</reference>
<comment type="caution">
    <text evidence="1">The sequence shown here is derived from an EMBL/GenBank/DDBJ whole genome shotgun (WGS) entry which is preliminary data.</text>
</comment>
<organism evidence="1 2">
    <name type="scientific">Izhakiella australiensis</name>
    <dbReference type="NCBI Taxonomy" id="1926881"/>
    <lineage>
        <taxon>Bacteria</taxon>
        <taxon>Pseudomonadati</taxon>
        <taxon>Pseudomonadota</taxon>
        <taxon>Gammaproteobacteria</taxon>
        <taxon>Enterobacterales</taxon>
        <taxon>Erwiniaceae</taxon>
        <taxon>Izhakiella</taxon>
    </lineage>
</organism>
<dbReference type="PIRSF" id="PIRSF004417">
    <property type="entry name" value="Anti_term_Q"/>
    <property type="match status" value="1"/>
</dbReference>
<proteinExistence type="predicted"/>
<dbReference type="Pfam" id="PF06323">
    <property type="entry name" value="Phage_antiter_Q"/>
    <property type="match status" value="1"/>
</dbReference>
<dbReference type="AlphaFoldDB" id="A0A1S8YLK6"/>
<gene>
    <name evidence="1" type="ORF">BTJ39_13405</name>
</gene>
<protein>
    <submittedName>
        <fullName evidence="1">Antiterminator</fullName>
    </submittedName>
</protein>
<dbReference type="OrthoDB" id="6497396at2"/>
<name>A0A1S8YLK6_9GAMM</name>
<dbReference type="RefSeq" id="WP_078003220.1">
    <property type="nucleotide sequence ID" value="NZ_MRUL01000008.1"/>
</dbReference>
<keyword evidence="2" id="KW-1185">Reference proteome</keyword>